<evidence type="ECO:0000313" key="3">
    <source>
        <dbReference type="Proteomes" id="UP000002696"/>
    </source>
</evidence>
<proteinExistence type="predicted"/>
<feature type="signal peptide" evidence="1">
    <location>
        <begin position="1"/>
        <end position="25"/>
    </location>
</feature>
<dbReference type="Pfam" id="PF10082">
    <property type="entry name" value="BBP2_2"/>
    <property type="match status" value="1"/>
</dbReference>
<name>D9QP23_BRESC</name>
<dbReference type="Proteomes" id="UP000002696">
    <property type="component" value="Chromosome"/>
</dbReference>
<feature type="chain" id="PRO_5003127073" description="Outer membrane beta-barrel protein" evidence="1">
    <location>
        <begin position="26"/>
        <end position="436"/>
    </location>
</feature>
<protein>
    <recommendedName>
        <fullName evidence="4">Outer membrane beta-barrel protein</fullName>
    </recommendedName>
</protein>
<dbReference type="BioCyc" id="BSUB633149:G1GM8-1142-MONOMER"/>
<dbReference type="SUPFAM" id="SSF56935">
    <property type="entry name" value="Porins"/>
    <property type="match status" value="1"/>
</dbReference>
<dbReference type="HOGENOM" id="CLU_049024_0_0_5"/>
<evidence type="ECO:0000313" key="2">
    <source>
        <dbReference type="EMBL" id="ADL00456.1"/>
    </source>
</evidence>
<accession>D9QP23</accession>
<dbReference type="eggNOG" id="COG5338">
    <property type="taxonomic scope" value="Bacteria"/>
</dbReference>
<organism evidence="2 3">
    <name type="scientific">Brevundimonas subvibrioides (strain ATCC 15264 / DSM 4735 / LMG 14903 / NBRC 16000 / CB 81)</name>
    <name type="common">Caulobacter subvibrioides</name>
    <dbReference type="NCBI Taxonomy" id="633149"/>
    <lineage>
        <taxon>Bacteria</taxon>
        <taxon>Pseudomonadati</taxon>
        <taxon>Pseudomonadota</taxon>
        <taxon>Alphaproteobacteria</taxon>
        <taxon>Caulobacterales</taxon>
        <taxon>Caulobacteraceae</taxon>
        <taxon>Brevundimonas</taxon>
    </lineage>
</organism>
<reference evidence="3" key="1">
    <citation type="journal article" date="2011" name="J. Bacteriol.">
        <title>Genome sequences of eight morphologically diverse alphaproteobacteria.</title>
        <authorList>
            <consortium name="US DOE Joint Genome Institute"/>
            <person name="Brown P.J."/>
            <person name="Kysela D.T."/>
            <person name="Buechlein A."/>
            <person name="Hemmerich C."/>
            <person name="Brun Y.V."/>
        </authorList>
    </citation>
    <scope>NUCLEOTIDE SEQUENCE [LARGE SCALE GENOMIC DNA]</scope>
    <source>
        <strain evidence="3">ATCC 15264 / DSM 4735 / LMG 14903 / NBRC 16000 / CB 81</strain>
    </source>
</reference>
<dbReference type="EMBL" id="CP002102">
    <property type="protein sequence ID" value="ADL00456.1"/>
    <property type="molecule type" value="Genomic_DNA"/>
</dbReference>
<dbReference type="STRING" id="633149.Bresu_1144"/>
<evidence type="ECO:0008006" key="4">
    <source>
        <dbReference type="Google" id="ProtNLM"/>
    </source>
</evidence>
<dbReference type="KEGG" id="bsb:Bresu_1144"/>
<dbReference type="AlphaFoldDB" id="D9QP23"/>
<gene>
    <name evidence="2" type="ordered locus">Bresu_1144</name>
</gene>
<evidence type="ECO:0000256" key="1">
    <source>
        <dbReference type="SAM" id="SignalP"/>
    </source>
</evidence>
<dbReference type="InParanoid" id="D9QP23"/>
<keyword evidence="1" id="KW-0732">Signal</keyword>
<keyword evidence="3" id="KW-1185">Reference proteome</keyword>
<dbReference type="OrthoDB" id="7398962at2"/>
<dbReference type="InterPro" id="IPR018759">
    <property type="entry name" value="BBP2_2"/>
</dbReference>
<sequence>MSNLKTRLACMIALSASAVAGAAHAQSTTGSLNQAAAQSGDLFARDRSIPVRDRPRPDYEALGMPVGTFTAFPSVQIDAEYTDNVFAVSNGADGDWIVHVKPEVQLESGWSRHALAAYARADIARYQDFSNENFEDYGVGASGRLDFTRAANLAGGVDYASVTEPRTSSNAPASTREPIQYELTSGFVAGTRVGGRVKLSGRADIREYNYEDGLTLGGVVVDQDNRDRTITSLTARGDYAVSPATAVFAQVTGNKRDYDTATSVLLPARDSDGYEFLAGANFELGAVARGEVAVGYISQTFDAAAYDEISGFGTRAQLEWFPTQLTTVTGTASRTIEDAGIAGSGGYLSSAVGVRVDHELLRNVLLNANLTYSQDEYEGIDRNDDRLQVSAGGTYLVNRNLGVTLSASHFEQASDGVAGGSDFDVNRVSLSLVAQF</sequence>